<keyword evidence="4" id="KW-1185">Reference proteome</keyword>
<feature type="compositionally biased region" description="Basic and acidic residues" evidence="1">
    <location>
        <begin position="311"/>
        <end position="327"/>
    </location>
</feature>
<feature type="domain" description="BAH" evidence="2">
    <location>
        <begin position="53"/>
        <end position="190"/>
    </location>
</feature>
<dbReference type="InterPro" id="IPR043151">
    <property type="entry name" value="BAH_sf"/>
</dbReference>
<reference evidence="3" key="1">
    <citation type="submission" date="2022-08" db="EMBL/GenBank/DDBJ databases">
        <title>A Global Phylogenomic Analysis of the Shiitake Genus Lentinula.</title>
        <authorList>
            <consortium name="DOE Joint Genome Institute"/>
            <person name="Sierra-Patev S."/>
            <person name="Min B."/>
            <person name="Naranjo-Ortiz M."/>
            <person name="Looney B."/>
            <person name="Konkel Z."/>
            <person name="Slot J.C."/>
            <person name="Sakamoto Y."/>
            <person name="Steenwyk J.L."/>
            <person name="Rokas A."/>
            <person name="Carro J."/>
            <person name="Camarero S."/>
            <person name="Ferreira P."/>
            <person name="Molpeceres G."/>
            <person name="Ruiz-Duenas F.J."/>
            <person name="Serrano A."/>
            <person name="Henrissat B."/>
            <person name="Drula E."/>
            <person name="Hughes K.W."/>
            <person name="Mata J.L."/>
            <person name="Ishikawa N.K."/>
            <person name="Vargas-Isla R."/>
            <person name="Ushijima S."/>
            <person name="Smith C.A."/>
            <person name="Ahrendt S."/>
            <person name="Andreopoulos W."/>
            <person name="He G."/>
            <person name="Labutti K."/>
            <person name="Lipzen A."/>
            <person name="Ng V."/>
            <person name="Riley R."/>
            <person name="Sandor L."/>
            <person name="Barry K."/>
            <person name="Martinez A.T."/>
            <person name="Xiao Y."/>
            <person name="Gibbons J.G."/>
            <person name="Terashima K."/>
            <person name="Grigoriev I.V."/>
            <person name="Hibbett D.S."/>
        </authorList>
    </citation>
    <scope>NUCLEOTIDE SEQUENCE</scope>
    <source>
        <strain evidence="3">RHP3577 ss4</strain>
    </source>
</reference>
<sequence>MAPISRSLKVPSIADGSVLELAWEGMGPGSVIPSYNLRLRSPDTDDAQVPETTSISQGDSVFIQTEKYVEALKRNDPDKFLYLWFGKVVELRENPHGRLVKIHWYYSFSQAKDGLKKISQNNMERLQRSTGPHELFLSDQPEILETGCLLDKAKVTVFNEHDIDQPWIQRGQFYRRGNIKVMGRGTSSRQGPLLHKYLFSPSFCCVRGYNPEGDKQIYCSKCQQWYHVDHLIQGGWKEEDYGIQRDLDPNLTDLEHAKLLPMVRGEGWLEVIKGLAQFPQEHLDWLSVGSRCLVGGYLPGPLGQSMSKPRAAVEYKDERTRSRRLERFNQQYSSSSSSSELFSPHENPFLLSEPPNEQPKNPRLTQDSVRFRGFRHWNSSSSSGSSELFSPHENPFLLSESSDEQSKNPRLTQDSVRFRGFRHWNSSSSSGSLELSSPQENPLPFSESSDETSSVVLEDAFNLPRSKERETLLSEAADNNPRVLSDYEERVPVPFVEQRSGGPTPGENPELWSKIDDLHFHPNLVSNVLANLETLKPGVWIEYSCVEKFMINQRLELPEDQVFTHYVPQMNHTESVTPETITQYCQVYKFDPLRNRKPACTIINPNSTHWWGLYLDRDRDEAYVLGRSTTAGFNENATRDWQSWRGPQIWQRICQLHGWNDDLPSRVFQLDWNQYGGNDCGAHIVGVLQAIVRKGFAVSPMSIHVLPEVPCIHQTRLAMLEKLFGVCIHSLQKYRAVAVRDPQALDGNEVQALLTVIEENYLDDRLPGGVHTQTAEYYRGTLRELKRAMISCVQCKAKKISNKTKPHTESLHQPSPLPPPPPQYLTANPFSESDPVVEGVPPAAPGSPLPCKQSQRPPSENWSTGEKPTAKGVILEADSPGLPSKLPLLIPPLYETARAISKKYPELEGLFPAGHVPRLTSKSSAKLPLQSKVEDPSVPRRFPRPFPAPNLSPVYRRPLLMGLDDKFDDYEGGPTLEAIAKLPVEYDGFNDAGLIYHINNPTINPLGIWESWQDRGWRLLPGFCQAFDMQTPTPEFLRQHLIPPLGPFSPPQKFLDPELDDNVKMVSLTELRDMVASDPLIAVKGIQPRPWPLGGRQIKVDLEVDAHQPKHLFYVVDIDCFVHICLNPPFVLSVACHITPVHRKTSPLVSHNHTYVTILVPRAPGGEPRTDYYAKKFKLSQIPHLELARLPRGGQLLLFFPRMIHKDPYSNYWRTNVAFEVKTYFYEKVFYPALAAVKPEWDHQYSVQSMETWLHQNGKGQTPKGVEISPEEFQLLTKRMRLLIKQDKEDPGELQRFGSFFFALTLKGTKDFTKTAVDRRDTVGEAISKSFGKFQNELPYVDFDLMDRQHGCESYVDLGVTVTPPSDPPLVGLLRLPHLEASFGAGGYNMGKSHRLATLDGYGALQAEAGVEHERQSHVAHSSAYSVFYQQFRKADNSVDWFSLSDVANNTPKFVADYQHLEEVLSMDSDKKVSYGVRREFRVGVDAIYVMASEEMNVLDIEAFVDQITWISRPSWYKFLFDRAYGIKHIQQQLFRRQPRPPNYIIISSQLHTSNCASFVRDALSVLQYGTVIATCGMFFLQELDMDLQGVIPRIRQKDTHFVTFEAKLKVHPTKDKYTALRAGDIDREKRPSLAALAATLADRPWAVVRDWTYPSVELYAYENPGDYPVEAEALTLFNLFTICVWDLLESDQRRSPTPQEFGTVEEVLKFWRLPERMDDLIEVKLVTVPGGVGGKGIEEKFALFFPPLEASCKSGWVPMAETYIKEWWRVLKTKTNDEQKDLGKKLLRLFRCCQCLPNATVRGPWVPGRNGEVVLVVNPEEYHDELQTNSTPADGTKQRRQRRKVTKTNAAFRQSIIGVIGSRLGISQRSRVEKRFQQEVRQKKQAQKKKVVGANDSDTDDDQPPVPRGKTWRRGRGGRGRGRGRKVGSVKARKAKKSYTSSEST</sequence>
<proteinExistence type="predicted"/>
<evidence type="ECO:0000256" key="1">
    <source>
        <dbReference type="SAM" id="MobiDB-lite"/>
    </source>
</evidence>
<dbReference type="PROSITE" id="PS51038">
    <property type="entry name" value="BAH"/>
    <property type="match status" value="1"/>
</dbReference>
<feature type="region of interest" description="Disordered" evidence="1">
    <location>
        <begin position="1878"/>
        <end position="1946"/>
    </location>
</feature>
<feature type="region of interest" description="Disordered" evidence="1">
    <location>
        <begin position="304"/>
        <end position="364"/>
    </location>
</feature>
<protein>
    <recommendedName>
        <fullName evidence="2">BAH domain-containing protein</fullName>
    </recommendedName>
</protein>
<dbReference type="Proteomes" id="UP001150217">
    <property type="component" value="Unassembled WGS sequence"/>
</dbReference>
<dbReference type="InterPro" id="IPR001025">
    <property type="entry name" value="BAH_dom"/>
</dbReference>
<feature type="region of interest" description="Disordered" evidence="1">
    <location>
        <begin position="803"/>
        <end position="867"/>
    </location>
</feature>
<evidence type="ECO:0000259" key="2">
    <source>
        <dbReference type="PROSITE" id="PS51038"/>
    </source>
</evidence>
<evidence type="ECO:0000313" key="4">
    <source>
        <dbReference type="Proteomes" id="UP001150217"/>
    </source>
</evidence>
<organism evidence="3 4">
    <name type="scientific">Lentinula lateritia</name>
    <dbReference type="NCBI Taxonomy" id="40482"/>
    <lineage>
        <taxon>Eukaryota</taxon>
        <taxon>Fungi</taxon>
        <taxon>Dikarya</taxon>
        <taxon>Basidiomycota</taxon>
        <taxon>Agaricomycotina</taxon>
        <taxon>Agaricomycetes</taxon>
        <taxon>Agaricomycetidae</taxon>
        <taxon>Agaricales</taxon>
        <taxon>Marasmiineae</taxon>
        <taxon>Omphalotaceae</taxon>
        <taxon>Lentinula</taxon>
    </lineage>
</organism>
<feature type="region of interest" description="Disordered" evidence="1">
    <location>
        <begin position="425"/>
        <end position="451"/>
    </location>
</feature>
<comment type="caution">
    <text evidence="3">The sequence shown here is derived from an EMBL/GenBank/DDBJ whole genome shotgun (WGS) entry which is preliminary data.</text>
</comment>
<dbReference type="Gene3D" id="2.30.30.490">
    <property type="match status" value="1"/>
</dbReference>
<name>A0ABQ8UXA6_9AGAR</name>
<gene>
    <name evidence="3" type="ORF">C8R41DRAFT_935965</name>
</gene>
<feature type="region of interest" description="Disordered" evidence="1">
    <location>
        <begin position="922"/>
        <end position="944"/>
    </location>
</feature>
<feature type="compositionally biased region" description="Low complexity" evidence="1">
    <location>
        <begin position="426"/>
        <end position="437"/>
    </location>
</feature>
<feature type="compositionally biased region" description="Polar residues" evidence="1">
    <location>
        <begin position="852"/>
        <end position="866"/>
    </location>
</feature>
<accession>A0ABQ8UXA6</accession>
<feature type="compositionally biased region" description="Basic residues" evidence="1">
    <location>
        <begin position="1911"/>
        <end position="1938"/>
    </location>
</feature>
<evidence type="ECO:0000313" key="3">
    <source>
        <dbReference type="EMBL" id="KAJ4464603.1"/>
    </source>
</evidence>
<feature type="region of interest" description="Disordered" evidence="1">
    <location>
        <begin position="1825"/>
        <end position="1849"/>
    </location>
</feature>
<feature type="region of interest" description="Disordered" evidence="1">
    <location>
        <begin position="379"/>
        <end position="411"/>
    </location>
</feature>
<dbReference type="EMBL" id="JANVFT010000138">
    <property type="protein sequence ID" value="KAJ4464603.1"/>
    <property type="molecule type" value="Genomic_DNA"/>
</dbReference>